<dbReference type="STRING" id="1237149.C900_01240"/>
<comment type="caution">
    <text evidence="3">The sequence shown here is derived from an EMBL/GenBank/DDBJ whole genome shotgun (WGS) entry which is preliminary data.</text>
</comment>
<evidence type="ECO:0000256" key="1">
    <source>
        <dbReference type="SAM" id="Coils"/>
    </source>
</evidence>
<keyword evidence="4" id="KW-1185">Reference proteome</keyword>
<reference evidence="3 4" key="1">
    <citation type="submission" date="2012-12" db="EMBL/GenBank/DDBJ databases">
        <title>Genome assembly of Fulvivirga imtechensis AK7.</title>
        <authorList>
            <person name="Nupur N."/>
            <person name="Khatri I."/>
            <person name="Kumar R."/>
            <person name="Subramanian S."/>
            <person name="Pinnaka A."/>
        </authorList>
    </citation>
    <scope>NUCLEOTIDE SEQUENCE [LARGE SCALE GENOMIC DNA]</scope>
    <source>
        <strain evidence="3 4">AK7</strain>
    </source>
</reference>
<dbReference type="AlphaFoldDB" id="L8JU77"/>
<proteinExistence type="predicted"/>
<keyword evidence="2" id="KW-0812">Transmembrane</keyword>
<dbReference type="OrthoDB" id="517603at2"/>
<name>L8JU77_9BACT</name>
<dbReference type="EMBL" id="AMZN01000016">
    <property type="protein sequence ID" value="ELR72566.1"/>
    <property type="molecule type" value="Genomic_DNA"/>
</dbReference>
<feature type="transmembrane region" description="Helical" evidence="2">
    <location>
        <begin position="153"/>
        <end position="173"/>
    </location>
</feature>
<keyword evidence="2" id="KW-1133">Transmembrane helix</keyword>
<protein>
    <submittedName>
        <fullName evidence="3">Uncharacterized protein</fullName>
    </submittedName>
</protein>
<accession>L8JU77</accession>
<evidence type="ECO:0000313" key="4">
    <source>
        <dbReference type="Proteomes" id="UP000011135"/>
    </source>
</evidence>
<dbReference type="RefSeq" id="WP_009578856.1">
    <property type="nucleotide sequence ID" value="NZ_AMZN01000016.1"/>
</dbReference>
<feature type="coiled-coil region" evidence="1">
    <location>
        <begin position="613"/>
        <end position="640"/>
    </location>
</feature>
<dbReference type="Proteomes" id="UP000011135">
    <property type="component" value="Unassembled WGS sequence"/>
</dbReference>
<sequence>MALAILKLNSKEIDKYTFEADIGTNNWYEYRLGKAKRKHRGMELVDEVIRQSTMLKAPVTDNKSFETSFTWSAPAAMFDRSTRFIQLFSYKDRNKTSPAISEVLTVAPVMADLNDDFKLPKMMTMPHKIYGTQSVAVRNAPFRLKENKMSEAFFFNALLGAIPGLLTNALPMLGKLLPGLQSTAPEVTKISDTAGKLLPELIKIIPQDVKPGAEGARQVLQNISPETIKAILEIIQGQLGKTNGTNGHSTAKSLKKYSHDFAINPATLMQLAPLLEKVLSPETIKAIGDNPVKLFKAVSDSALKFQKMELEHLEKINPGVDDAGFDKIVQGMAYRRTRYSKAKIAPALLAALPALMPVLEKVLSPDMIKAIGDQPVKLFNAIADAGLKHTKQELDHLEKINPGVDDPAFDNIVNSMNVKTAVTIDSTFSNALTIKFLNAQAISIAGKDKIVYDKRQKITFPVQLNSGKTKPGKVNGLKNIPKGIFQLIVQDGNSMEVLLEKKYKIKDVPVGAVIGDIVLTTDEVKMLPSNRDLKVELTFNWKGDKKNYGTFMNHYIMFSDGYVFQRTGNTSVTHFALNDVNVYRNYWHKVWEGGPASHERWKVDFECKYYYDINEEDANIKKLETKKRKISDTADDKEGDSYRRKIRARIKSGMEVSVEAYNELLKLQQLPSLSEEQLSAFSGEEFIKEAGLVGRVSVDFRGRKGETSALWTYPEGNIQSYILGKVVATDASGMVTELQEEEVQFPRFSSVHFIGTQSE</sequence>
<evidence type="ECO:0000313" key="3">
    <source>
        <dbReference type="EMBL" id="ELR72566.1"/>
    </source>
</evidence>
<evidence type="ECO:0000256" key="2">
    <source>
        <dbReference type="SAM" id="Phobius"/>
    </source>
</evidence>
<organism evidence="3 4">
    <name type="scientific">Fulvivirga imtechensis AK7</name>
    <dbReference type="NCBI Taxonomy" id="1237149"/>
    <lineage>
        <taxon>Bacteria</taxon>
        <taxon>Pseudomonadati</taxon>
        <taxon>Bacteroidota</taxon>
        <taxon>Cytophagia</taxon>
        <taxon>Cytophagales</taxon>
        <taxon>Fulvivirgaceae</taxon>
        <taxon>Fulvivirga</taxon>
    </lineage>
</organism>
<dbReference type="eggNOG" id="ENOG502ZBDA">
    <property type="taxonomic scope" value="Bacteria"/>
</dbReference>
<keyword evidence="2" id="KW-0472">Membrane</keyword>
<gene>
    <name evidence="3" type="ORF">C900_01240</name>
</gene>
<keyword evidence="1" id="KW-0175">Coiled coil</keyword>